<evidence type="ECO:0000313" key="2">
    <source>
        <dbReference type="EMBL" id="KJU82441.1"/>
    </source>
</evidence>
<dbReference type="InterPro" id="IPR012337">
    <property type="entry name" value="RNaseH-like_sf"/>
</dbReference>
<accession>A0A0F3GKM9</accession>
<proteinExistence type="predicted"/>
<keyword evidence="3" id="KW-1185">Reference proteome</keyword>
<dbReference type="GO" id="GO:0003676">
    <property type="term" value="F:nucleic acid binding"/>
    <property type="evidence" value="ECO:0007669"/>
    <property type="project" value="InterPro"/>
</dbReference>
<protein>
    <submittedName>
        <fullName evidence="2">Transposase</fullName>
    </submittedName>
</protein>
<dbReference type="AlphaFoldDB" id="A0A0F3GKM9"/>
<sequence>MDNLSSHKSKNVEEAINARGAKLIFSPPYSPELSPIEYYWAKMKKYLKKKCAKTRDELDNAIKEACEFIDHSDISGWFRHCGYCI</sequence>
<comment type="caution">
    <text evidence="2">The sequence shown here is derived from an EMBL/GenBank/DDBJ whole genome shotgun (WGS) entry which is preliminary data.</text>
</comment>
<dbReference type="InterPro" id="IPR036397">
    <property type="entry name" value="RNaseH_sf"/>
</dbReference>
<evidence type="ECO:0000259" key="1">
    <source>
        <dbReference type="Pfam" id="PF13358"/>
    </source>
</evidence>
<name>A0A0F3GKM9_9BACT</name>
<dbReference type="SUPFAM" id="SSF53098">
    <property type="entry name" value="Ribonuclease H-like"/>
    <property type="match status" value="1"/>
</dbReference>
<dbReference type="Proteomes" id="UP000033423">
    <property type="component" value="Unassembled WGS sequence"/>
</dbReference>
<organism evidence="2 3">
    <name type="scientific">Candidatus Magnetobacterium bavaricum</name>
    <dbReference type="NCBI Taxonomy" id="29290"/>
    <lineage>
        <taxon>Bacteria</taxon>
        <taxon>Pseudomonadati</taxon>
        <taxon>Nitrospirota</taxon>
        <taxon>Thermodesulfovibrionia</taxon>
        <taxon>Thermodesulfovibrionales</taxon>
        <taxon>Candidatus Magnetobacteriaceae</taxon>
        <taxon>Candidatus Magnetobacterium</taxon>
    </lineage>
</organism>
<feature type="domain" description="Tc1-like transposase DDE" evidence="1">
    <location>
        <begin position="1"/>
        <end position="58"/>
    </location>
</feature>
<dbReference type="Gene3D" id="3.30.420.10">
    <property type="entry name" value="Ribonuclease H-like superfamily/Ribonuclease H"/>
    <property type="match status" value="1"/>
</dbReference>
<gene>
    <name evidence="2" type="ORF">MBAV_005366</name>
</gene>
<dbReference type="InterPro" id="IPR038717">
    <property type="entry name" value="Tc1-like_DDE_dom"/>
</dbReference>
<dbReference type="EMBL" id="LACI01002317">
    <property type="protein sequence ID" value="KJU82441.1"/>
    <property type="molecule type" value="Genomic_DNA"/>
</dbReference>
<reference evidence="2 3" key="1">
    <citation type="submission" date="2015-02" db="EMBL/GenBank/DDBJ databases">
        <title>Single-cell genomics of uncultivated deep-branching MTB reveals a conserved set of magnetosome genes.</title>
        <authorList>
            <person name="Kolinko S."/>
            <person name="Richter M."/>
            <person name="Glockner F.O."/>
            <person name="Brachmann A."/>
            <person name="Schuler D."/>
        </authorList>
    </citation>
    <scope>NUCLEOTIDE SEQUENCE [LARGE SCALE GENOMIC DNA]</scope>
    <source>
        <strain evidence="2">TM-1</strain>
    </source>
</reference>
<evidence type="ECO:0000313" key="3">
    <source>
        <dbReference type="Proteomes" id="UP000033423"/>
    </source>
</evidence>
<dbReference type="Pfam" id="PF13358">
    <property type="entry name" value="DDE_3"/>
    <property type="match status" value="1"/>
</dbReference>